<feature type="region of interest" description="Disordered" evidence="1">
    <location>
        <begin position="112"/>
        <end position="137"/>
    </location>
</feature>
<name>A0AA86VBX3_9FABA</name>
<dbReference type="AlphaFoldDB" id="A0AA86VBX3"/>
<feature type="compositionally biased region" description="Low complexity" evidence="1">
    <location>
        <begin position="296"/>
        <end position="305"/>
    </location>
</feature>
<keyword evidence="4" id="KW-1185">Reference proteome</keyword>
<dbReference type="InterPro" id="IPR008889">
    <property type="entry name" value="VQ"/>
</dbReference>
<dbReference type="EMBL" id="OY731400">
    <property type="protein sequence ID" value="CAJ1938075.1"/>
    <property type="molecule type" value="Genomic_DNA"/>
</dbReference>
<feature type="region of interest" description="Disordered" evidence="1">
    <location>
        <begin position="277"/>
        <end position="305"/>
    </location>
</feature>
<dbReference type="InterPro" id="IPR039609">
    <property type="entry name" value="VQ_15/22"/>
</dbReference>
<organism evidence="3 4">
    <name type="scientific">Sphenostylis stenocarpa</name>
    <dbReference type="NCBI Taxonomy" id="92480"/>
    <lineage>
        <taxon>Eukaryota</taxon>
        <taxon>Viridiplantae</taxon>
        <taxon>Streptophyta</taxon>
        <taxon>Embryophyta</taxon>
        <taxon>Tracheophyta</taxon>
        <taxon>Spermatophyta</taxon>
        <taxon>Magnoliopsida</taxon>
        <taxon>eudicotyledons</taxon>
        <taxon>Gunneridae</taxon>
        <taxon>Pentapetalae</taxon>
        <taxon>rosids</taxon>
        <taxon>fabids</taxon>
        <taxon>Fabales</taxon>
        <taxon>Fabaceae</taxon>
        <taxon>Papilionoideae</taxon>
        <taxon>50 kb inversion clade</taxon>
        <taxon>NPAAA clade</taxon>
        <taxon>indigoferoid/millettioid clade</taxon>
        <taxon>Phaseoleae</taxon>
        <taxon>Sphenostylis</taxon>
    </lineage>
</organism>
<dbReference type="Proteomes" id="UP001189624">
    <property type="component" value="Chromosome 3"/>
</dbReference>
<dbReference type="PANTHER" id="PTHR33179">
    <property type="entry name" value="VQ MOTIF-CONTAINING PROTEIN"/>
    <property type="match status" value="1"/>
</dbReference>
<accession>A0AA86VBX3</accession>
<feature type="region of interest" description="Disordered" evidence="1">
    <location>
        <begin position="160"/>
        <end position="189"/>
    </location>
</feature>
<sequence>MDSANTSGSLQSSSGADEEYDSRAQSSSLSAFLNNQQPPTQAASFNTTTANNLHTLIPPHPHQNTHMFDPLSSYLDPVTQNSTSLLNLEVMWSKPGRSEPNQTSLVNLIPCSSSSPSPHNQAFMSSQTRGNNSGAFHTLPPESGSRGLMLSVSAANNDQIQTHGTTNSSNNNVVRNPKKRSRASRRAPTTVLTTDTTNFRAMVQEFTGIPAPSFGSSPFPRTRLDLFASATTPILRSNVNINPLDPPTPPPYLLRPFAQKLHLRSLHSFPPSFANTLLPSTNSTTNSTSINYQRHQQQQQQQNLSEQNLSEHFGLVKQPLNFNNTPSLESYHHPKYLLGNSSALVSRQQQQPSLEIPPSLKMGVFEELGLRHDAHVNTDLGCLHQNILSSTSVGVGALSSGNNNNNNSSNANSSTEWAQRTGTITNNDCDHGGGGGGGGGGGALNGTASYSDIAERVTNGKVHYSASSSDFLGEKGPDFTATARTQGMVESWINCSSD</sequence>
<feature type="domain" description="VQ" evidence="2">
    <location>
        <begin position="186"/>
        <end position="213"/>
    </location>
</feature>
<feature type="compositionally biased region" description="Basic residues" evidence="1">
    <location>
        <begin position="176"/>
        <end position="185"/>
    </location>
</feature>
<feature type="compositionally biased region" description="Low complexity" evidence="1">
    <location>
        <begin position="280"/>
        <end position="289"/>
    </location>
</feature>
<evidence type="ECO:0000256" key="1">
    <source>
        <dbReference type="SAM" id="MobiDB-lite"/>
    </source>
</evidence>
<reference evidence="3" key="1">
    <citation type="submission" date="2023-10" db="EMBL/GenBank/DDBJ databases">
        <authorList>
            <person name="Domelevo Entfellner J.-B."/>
        </authorList>
    </citation>
    <scope>NUCLEOTIDE SEQUENCE</scope>
</reference>
<dbReference type="PANTHER" id="PTHR33179:SF10">
    <property type="entry name" value="OS02G0753700 PROTEIN"/>
    <property type="match status" value="1"/>
</dbReference>
<feature type="compositionally biased region" description="Polar residues" evidence="1">
    <location>
        <begin position="112"/>
        <end position="135"/>
    </location>
</feature>
<evidence type="ECO:0000313" key="4">
    <source>
        <dbReference type="Proteomes" id="UP001189624"/>
    </source>
</evidence>
<proteinExistence type="predicted"/>
<gene>
    <name evidence="3" type="ORF">AYBTSS11_LOCUS8360</name>
</gene>
<feature type="region of interest" description="Disordered" evidence="1">
    <location>
        <begin position="1"/>
        <end position="44"/>
    </location>
</feature>
<evidence type="ECO:0000259" key="2">
    <source>
        <dbReference type="Pfam" id="PF05678"/>
    </source>
</evidence>
<feature type="compositionally biased region" description="Polar residues" evidence="1">
    <location>
        <begin position="23"/>
        <end position="44"/>
    </location>
</feature>
<dbReference type="Gramene" id="rna-AYBTSS11_LOCUS8360">
    <property type="protein sequence ID" value="CAJ1938075.1"/>
    <property type="gene ID" value="gene-AYBTSS11_LOCUS8360"/>
</dbReference>
<evidence type="ECO:0000313" key="3">
    <source>
        <dbReference type="EMBL" id="CAJ1938075.1"/>
    </source>
</evidence>
<protein>
    <recommendedName>
        <fullName evidence="2">VQ domain-containing protein</fullName>
    </recommendedName>
</protein>
<feature type="compositionally biased region" description="Polar residues" evidence="1">
    <location>
        <begin position="1"/>
        <end position="15"/>
    </location>
</feature>
<dbReference type="Pfam" id="PF05678">
    <property type="entry name" value="VQ"/>
    <property type="match status" value="1"/>
</dbReference>